<reference evidence="2" key="2">
    <citation type="journal article" date="2021" name="PeerJ">
        <title>Extensive microbial diversity within the chicken gut microbiome revealed by metagenomics and culture.</title>
        <authorList>
            <person name="Gilroy R."/>
            <person name="Ravi A."/>
            <person name="Getino M."/>
            <person name="Pursley I."/>
            <person name="Horton D.L."/>
            <person name="Alikhan N.F."/>
            <person name="Baker D."/>
            <person name="Gharbi K."/>
            <person name="Hall N."/>
            <person name="Watson M."/>
            <person name="Adriaenssens E.M."/>
            <person name="Foster-Nyarko E."/>
            <person name="Jarju S."/>
            <person name="Secka A."/>
            <person name="Antonio M."/>
            <person name="Oren A."/>
            <person name="Chaudhuri R.R."/>
            <person name="La Ragione R."/>
            <person name="Hildebrand F."/>
            <person name="Pallen M.J."/>
        </authorList>
    </citation>
    <scope>NUCLEOTIDE SEQUENCE</scope>
    <source>
        <strain evidence="2">2830</strain>
    </source>
</reference>
<dbReference type="Proteomes" id="UP000824124">
    <property type="component" value="Unassembled WGS sequence"/>
</dbReference>
<feature type="transmembrane region" description="Helical" evidence="1">
    <location>
        <begin position="36"/>
        <end position="57"/>
    </location>
</feature>
<sequence>MPKLKLGCKLLLLFLMGGAAYFGLETLWRGFSHPSMFVLGGVCFVLVGFINEFLPWYMELELQALLGAAIITAAEFATGLTVNVWLGLNVWDYSALPLNFMGQISLQYFLLWIPLSAVAIILDDYIRYRLFGEKRPRYCLLSSKIGQILAKSLDKKHRS</sequence>
<accession>A0A9D1HJP6</accession>
<reference evidence="2" key="1">
    <citation type="submission" date="2020-10" db="EMBL/GenBank/DDBJ databases">
        <authorList>
            <person name="Gilroy R."/>
        </authorList>
    </citation>
    <scope>NUCLEOTIDE SEQUENCE</scope>
    <source>
        <strain evidence="2">2830</strain>
    </source>
</reference>
<dbReference type="InterPro" id="IPR010540">
    <property type="entry name" value="CmpB_TMEM229"/>
</dbReference>
<protein>
    <recommendedName>
        <fullName evidence="4">ABC-transporter type IV</fullName>
    </recommendedName>
</protein>
<feature type="transmembrane region" description="Helical" evidence="1">
    <location>
        <begin position="64"/>
        <end position="86"/>
    </location>
</feature>
<name>A0A9D1HJP6_9FIRM</name>
<dbReference type="Pfam" id="PF06541">
    <property type="entry name" value="ABC_trans_CmpB"/>
    <property type="match status" value="1"/>
</dbReference>
<evidence type="ECO:0000256" key="1">
    <source>
        <dbReference type="SAM" id="Phobius"/>
    </source>
</evidence>
<gene>
    <name evidence="2" type="ORF">IAB00_03580</name>
</gene>
<comment type="caution">
    <text evidence="2">The sequence shown here is derived from an EMBL/GenBank/DDBJ whole genome shotgun (WGS) entry which is preliminary data.</text>
</comment>
<keyword evidence="1" id="KW-1133">Transmembrane helix</keyword>
<proteinExistence type="predicted"/>
<evidence type="ECO:0000313" key="3">
    <source>
        <dbReference type="Proteomes" id="UP000824124"/>
    </source>
</evidence>
<feature type="transmembrane region" description="Helical" evidence="1">
    <location>
        <begin position="106"/>
        <end position="126"/>
    </location>
</feature>
<dbReference type="EMBL" id="DVMH01000020">
    <property type="protein sequence ID" value="HIU10315.1"/>
    <property type="molecule type" value="Genomic_DNA"/>
</dbReference>
<organism evidence="2 3">
    <name type="scientific">Candidatus Avidehalobacter gallistercoris</name>
    <dbReference type="NCBI Taxonomy" id="2840694"/>
    <lineage>
        <taxon>Bacteria</taxon>
        <taxon>Bacillati</taxon>
        <taxon>Bacillota</taxon>
        <taxon>Clostridia</taxon>
        <taxon>Eubacteriales</taxon>
        <taxon>Peptococcaceae</taxon>
        <taxon>Peptococcaceae incertae sedis</taxon>
        <taxon>Candidatus Avidehalobacter</taxon>
    </lineage>
</organism>
<evidence type="ECO:0000313" key="2">
    <source>
        <dbReference type="EMBL" id="HIU10315.1"/>
    </source>
</evidence>
<keyword evidence="1" id="KW-0812">Transmembrane</keyword>
<dbReference type="AlphaFoldDB" id="A0A9D1HJP6"/>
<evidence type="ECO:0008006" key="4">
    <source>
        <dbReference type="Google" id="ProtNLM"/>
    </source>
</evidence>
<keyword evidence="1" id="KW-0472">Membrane</keyword>